<name>A0A6J4URP0_9BACT</name>
<evidence type="ECO:0000313" key="1">
    <source>
        <dbReference type="EMBL" id="CAA9556298.1"/>
    </source>
</evidence>
<organism evidence="1">
    <name type="scientific">uncultured Thermomicrobiales bacterium</name>
    <dbReference type="NCBI Taxonomy" id="1645740"/>
    <lineage>
        <taxon>Bacteria</taxon>
        <taxon>Pseudomonadati</taxon>
        <taxon>Thermomicrobiota</taxon>
        <taxon>Thermomicrobia</taxon>
        <taxon>Thermomicrobiales</taxon>
        <taxon>environmental samples</taxon>
    </lineage>
</organism>
<feature type="non-terminal residue" evidence="1">
    <location>
        <position position="51"/>
    </location>
</feature>
<gene>
    <name evidence="1" type="ORF">AVDCRST_MAG87-1224</name>
</gene>
<dbReference type="EMBL" id="CADCWJ010000280">
    <property type="protein sequence ID" value="CAA9556298.1"/>
    <property type="molecule type" value="Genomic_DNA"/>
</dbReference>
<proteinExistence type="predicted"/>
<accession>A0A6J4URP0</accession>
<dbReference type="AlphaFoldDB" id="A0A6J4URP0"/>
<reference evidence="1" key="1">
    <citation type="submission" date="2020-02" db="EMBL/GenBank/DDBJ databases">
        <authorList>
            <person name="Meier V. D."/>
        </authorList>
    </citation>
    <scope>NUCLEOTIDE SEQUENCE</scope>
    <source>
        <strain evidence="1">AVDCRST_MAG87</strain>
    </source>
</reference>
<feature type="non-terminal residue" evidence="1">
    <location>
        <position position="1"/>
    </location>
</feature>
<protein>
    <submittedName>
        <fullName evidence="1">Uncharacterized protein</fullName>
    </submittedName>
</protein>
<sequence>AVAHRLRLFHRAVRHLAGSAERERTTPGRECRCPFRTGDRERFDRDAGPRV</sequence>